<feature type="compositionally biased region" description="Basic and acidic residues" evidence="1">
    <location>
        <begin position="218"/>
        <end position="251"/>
    </location>
</feature>
<evidence type="ECO:0000313" key="2">
    <source>
        <dbReference type="EMBL" id="SUS05144.1"/>
    </source>
</evidence>
<proteinExistence type="predicted"/>
<dbReference type="AlphaFoldDB" id="A0A380TA56"/>
<name>A0A380TA56_9ZZZZ</name>
<dbReference type="EMBL" id="UIDG01000084">
    <property type="protein sequence ID" value="SUS05144.1"/>
    <property type="molecule type" value="Genomic_DNA"/>
</dbReference>
<feature type="compositionally biased region" description="Basic and acidic residues" evidence="1">
    <location>
        <begin position="182"/>
        <end position="191"/>
    </location>
</feature>
<evidence type="ECO:0000256" key="1">
    <source>
        <dbReference type="SAM" id="MobiDB-lite"/>
    </source>
</evidence>
<protein>
    <recommendedName>
        <fullName evidence="3">Lipoprotein</fullName>
    </recommendedName>
</protein>
<accession>A0A380TA56</accession>
<gene>
    <name evidence="2" type="ORF">DF3PB_1740006</name>
</gene>
<organism evidence="2">
    <name type="scientific">metagenome</name>
    <dbReference type="NCBI Taxonomy" id="256318"/>
    <lineage>
        <taxon>unclassified sequences</taxon>
        <taxon>metagenomes</taxon>
    </lineage>
</organism>
<dbReference type="PROSITE" id="PS51257">
    <property type="entry name" value="PROKAR_LIPOPROTEIN"/>
    <property type="match status" value="1"/>
</dbReference>
<feature type="region of interest" description="Disordered" evidence="1">
    <location>
        <begin position="182"/>
        <end position="275"/>
    </location>
</feature>
<sequence length="275" mass="30040">MRNDKKAARAATAGRWLSAGLLALAVAGCAGYQKEQLHQKYAGASVADKKIVSKTRYEPIRIVSYVLPNGQIICEGEYGEIRVSCAMQKAQIEKKYNIKVREFVRDSGQTRPVQYDEHYLVLKHPDGTVSTQQVSEAQFSQSLIGERLGLSSTDPAARRAALTTEIAGAETDLATTAAQVEAKEAEKERAMRGLAASKRPAKGSNKGGSAVAQSAETELTRLNRELEELTMERDDKELRLTQLRQEREALDKPPSAPSPAPQQTEPQKPPSPPAQ</sequence>
<reference evidence="2" key="1">
    <citation type="submission" date="2018-07" db="EMBL/GenBank/DDBJ databases">
        <authorList>
            <person name="Quirk P.G."/>
            <person name="Krulwich T.A."/>
        </authorList>
    </citation>
    <scope>NUCLEOTIDE SEQUENCE</scope>
</reference>
<evidence type="ECO:0008006" key="3">
    <source>
        <dbReference type="Google" id="ProtNLM"/>
    </source>
</evidence>